<feature type="transmembrane region" description="Helical" evidence="9">
    <location>
        <begin position="426"/>
        <end position="451"/>
    </location>
</feature>
<comment type="caution">
    <text evidence="9">Lacks conserved residue(s) required for the propagation of feature annotation.</text>
</comment>
<comment type="similarity">
    <text evidence="2 9">Belongs to the SLC41A transporter family.</text>
</comment>
<dbReference type="Gene3D" id="1.25.60.10">
    <property type="entry name" value="MgtE N-terminal domain-like"/>
    <property type="match status" value="1"/>
</dbReference>
<dbReference type="InterPro" id="IPR006669">
    <property type="entry name" value="MgtE_transporter"/>
</dbReference>
<reference evidence="11 12" key="1">
    <citation type="submission" date="2023-12" db="EMBL/GenBank/DDBJ databases">
        <title>Whole-genome sequencing of halo(alkali)philic microorganisms from hypersaline lakes.</title>
        <authorList>
            <person name="Sorokin D.Y."/>
            <person name="Merkel A.Y."/>
            <person name="Messina E."/>
            <person name="Yakimov M."/>
        </authorList>
    </citation>
    <scope>NUCLEOTIDE SEQUENCE [LARGE SCALE GENOMIC DNA]</scope>
    <source>
        <strain evidence="11 12">AB-CW1</strain>
    </source>
</reference>
<evidence type="ECO:0000256" key="3">
    <source>
        <dbReference type="ARBA" id="ARBA00022448"/>
    </source>
</evidence>
<dbReference type="Pfam" id="PF03448">
    <property type="entry name" value="MgtE_N"/>
    <property type="match status" value="1"/>
</dbReference>
<dbReference type="SUPFAM" id="SSF158791">
    <property type="entry name" value="MgtE N-terminal domain-like"/>
    <property type="match status" value="1"/>
</dbReference>
<keyword evidence="3 9" id="KW-0813">Transport</keyword>
<sequence length="453" mass="50428">MEENKDLLIEVRELIAQEKWAEVKSLLEDQHIQDVSYVLSELDEETQTPIFKALDRPLWAEVFAYLEHNDQIRLLDALSQEEGRFILQNMAADDRTAFLERLPEEDMRNLLRLLPPRDVKQALRLLGYPEESVGRLMTPHFVAVRPEWSIAQAMEHVRQQSEEGETVNVIYVTDDNGQLLDMIELKRFILGKPEEKVEQIMEDTVVSVTVTEDREEAVQKIQHYDIEALPVADDRGRLVGIVTVDDVLDVAEAESTEDFHKMGSVGVLNLNLNQASPWLLFQKRIGWLLILVFVNMFAGEIIGAYEEAIEGLFVLMTFLPLVVDSGGNAGTQSATLMVRALATGDVKMRDWLKLFGKELGVAAALGTAMAVAVFLVAFFWRTEMALDVSMVIALGMIGVVVVGSLVGMLLPFVLTRLNLDPATASAPLITSIADLAGIAMYFFIAAAVLGLSV</sequence>
<evidence type="ECO:0000313" key="11">
    <source>
        <dbReference type="EMBL" id="MEA5446377.1"/>
    </source>
</evidence>
<evidence type="ECO:0000256" key="1">
    <source>
        <dbReference type="ARBA" id="ARBA00004141"/>
    </source>
</evidence>
<keyword evidence="8" id="KW-0129">CBS domain</keyword>
<dbReference type="Pfam" id="PF01769">
    <property type="entry name" value="MgtE"/>
    <property type="match status" value="1"/>
</dbReference>
<organism evidence="11 12">
    <name type="scientific">Natronospira elongata</name>
    <dbReference type="NCBI Taxonomy" id="3110268"/>
    <lineage>
        <taxon>Bacteria</taxon>
        <taxon>Pseudomonadati</taxon>
        <taxon>Pseudomonadota</taxon>
        <taxon>Gammaproteobacteria</taxon>
        <taxon>Natronospirales</taxon>
        <taxon>Natronospiraceae</taxon>
        <taxon>Natronospira</taxon>
    </lineage>
</organism>
<dbReference type="CDD" id="cd04606">
    <property type="entry name" value="CBS_pair_Mg_transporter"/>
    <property type="match status" value="1"/>
</dbReference>
<feature type="transmembrane region" description="Helical" evidence="9">
    <location>
        <begin position="392"/>
        <end position="414"/>
    </location>
</feature>
<comment type="caution">
    <text evidence="11">The sequence shown here is derived from an EMBL/GenBank/DDBJ whole genome shotgun (WGS) entry which is preliminary data.</text>
</comment>
<protein>
    <recommendedName>
        <fullName evidence="9">Magnesium transporter MgtE</fullName>
    </recommendedName>
</protein>
<dbReference type="InterPro" id="IPR000644">
    <property type="entry name" value="CBS_dom"/>
</dbReference>
<dbReference type="PANTHER" id="PTHR43773:SF1">
    <property type="entry name" value="MAGNESIUM TRANSPORTER MGTE"/>
    <property type="match status" value="1"/>
</dbReference>
<keyword evidence="7 9" id="KW-0472">Membrane</keyword>
<dbReference type="EMBL" id="JAYGII010000030">
    <property type="protein sequence ID" value="MEA5446377.1"/>
    <property type="molecule type" value="Genomic_DNA"/>
</dbReference>
<evidence type="ECO:0000256" key="8">
    <source>
        <dbReference type="PROSITE-ProRule" id="PRU00703"/>
    </source>
</evidence>
<dbReference type="SMART" id="SM00116">
    <property type="entry name" value="CBS"/>
    <property type="match status" value="1"/>
</dbReference>
<dbReference type="InterPro" id="IPR036739">
    <property type="entry name" value="SLC41_membr_dom_sf"/>
</dbReference>
<name>A0AAP6JH39_9GAMM</name>
<comment type="subcellular location">
    <subcellularLocation>
        <location evidence="9">Cell membrane</location>
        <topology evidence="9">Multi-pass membrane protein</topology>
    </subcellularLocation>
    <subcellularLocation>
        <location evidence="1">Membrane</location>
        <topology evidence="1">Multi-pass membrane protein</topology>
    </subcellularLocation>
</comment>
<evidence type="ECO:0000313" key="12">
    <source>
        <dbReference type="Proteomes" id="UP001302316"/>
    </source>
</evidence>
<dbReference type="Pfam" id="PF00571">
    <property type="entry name" value="CBS"/>
    <property type="match status" value="2"/>
</dbReference>
<dbReference type="Gene3D" id="1.10.357.20">
    <property type="entry name" value="SLC41 divalent cation transporters, integral membrane domain"/>
    <property type="match status" value="1"/>
</dbReference>
<feature type="domain" description="CBS" evidence="10">
    <location>
        <begin position="201"/>
        <end position="257"/>
    </location>
</feature>
<dbReference type="PROSITE" id="PS51371">
    <property type="entry name" value="CBS"/>
    <property type="match status" value="2"/>
</dbReference>
<keyword evidence="9" id="KW-1003">Cell membrane</keyword>
<dbReference type="InterPro" id="IPR006668">
    <property type="entry name" value="Mg_transptr_MgtE_intracell_dom"/>
</dbReference>
<evidence type="ECO:0000259" key="10">
    <source>
        <dbReference type="PROSITE" id="PS51371"/>
    </source>
</evidence>
<keyword evidence="9" id="KW-0479">Metal-binding</keyword>
<evidence type="ECO:0000256" key="5">
    <source>
        <dbReference type="ARBA" id="ARBA00022842"/>
    </source>
</evidence>
<dbReference type="InterPro" id="IPR038076">
    <property type="entry name" value="MgtE_N_sf"/>
</dbReference>
<feature type="transmembrane region" description="Helical" evidence="9">
    <location>
        <begin position="359"/>
        <end position="380"/>
    </location>
</feature>
<dbReference type="InterPro" id="IPR046342">
    <property type="entry name" value="CBS_dom_sf"/>
</dbReference>
<dbReference type="InterPro" id="IPR006667">
    <property type="entry name" value="SLC41_membr_dom"/>
</dbReference>
<evidence type="ECO:0000256" key="9">
    <source>
        <dbReference type="RuleBase" id="RU362011"/>
    </source>
</evidence>
<gene>
    <name evidence="11" type="primary">mgtE</name>
    <name evidence="11" type="ORF">VCB98_11155</name>
</gene>
<dbReference type="GO" id="GO:0005886">
    <property type="term" value="C:plasma membrane"/>
    <property type="evidence" value="ECO:0007669"/>
    <property type="project" value="UniProtKB-SubCell"/>
</dbReference>
<proteinExistence type="inferred from homology"/>
<dbReference type="SUPFAM" id="SSF161093">
    <property type="entry name" value="MgtE membrane domain-like"/>
    <property type="match status" value="1"/>
</dbReference>
<evidence type="ECO:0000256" key="2">
    <source>
        <dbReference type="ARBA" id="ARBA00009749"/>
    </source>
</evidence>
<dbReference type="GO" id="GO:0015095">
    <property type="term" value="F:magnesium ion transmembrane transporter activity"/>
    <property type="evidence" value="ECO:0007669"/>
    <property type="project" value="UniProtKB-UniRule"/>
</dbReference>
<dbReference type="GO" id="GO:0046872">
    <property type="term" value="F:metal ion binding"/>
    <property type="evidence" value="ECO:0007669"/>
    <property type="project" value="UniProtKB-KW"/>
</dbReference>
<dbReference type="AlphaFoldDB" id="A0AAP6JH39"/>
<comment type="subunit">
    <text evidence="9">Homodimer.</text>
</comment>
<dbReference type="NCBIfam" id="TIGR00400">
    <property type="entry name" value="mgtE"/>
    <property type="match status" value="1"/>
</dbReference>
<keyword evidence="4 9" id="KW-0812">Transmembrane</keyword>
<evidence type="ECO:0000256" key="7">
    <source>
        <dbReference type="ARBA" id="ARBA00023136"/>
    </source>
</evidence>
<keyword evidence="12" id="KW-1185">Reference proteome</keyword>
<feature type="domain" description="CBS" evidence="10">
    <location>
        <begin position="137"/>
        <end position="198"/>
    </location>
</feature>
<accession>A0AAP6JH39</accession>
<evidence type="ECO:0000256" key="4">
    <source>
        <dbReference type="ARBA" id="ARBA00022692"/>
    </source>
</evidence>
<dbReference type="PANTHER" id="PTHR43773">
    <property type="entry name" value="MAGNESIUM TRANSPORTER MGTE"/>
    <property type="match status" value="1"/>
</dbReference>
<comment type="function">
    <text evidence="9">Acts as a magnesium transporter.</text>
</comment>
<keyword evidence="5 9" id="KW-0460">Magnesium</keyword>
<dbReference type="Gene3D" id="3.10.580.10">
    <property type="entry name" value="CBS-domain"/>
    <property type="match status" value="1"/>
</dbReference>
<dbReference type="SMART" id="SM00924">
    <property type="entry name" value="MgtE_N"/>
    <property type="match status" value="1"/>
</dbReference>
<evidence type="ECO:0000256" key="6">
    <source>
        <dbReference type="ARBA" id="ARBA00022989"/>
    </source>
</evidence>
<dbReference type="RefSeq" id="WP_346052576.1">
    <property type="nucleotide sequence ID" value="NZ_JAYGII010000030.1"/>
</dbReference>
<dbReference type="SUPFAM" id="SSF54631">
    <property type="entry name" value="CBS-domain pair"/>
    <property type="match status" value="1"/>
</dbReference>
<dbReference type="Proteomes" id="UP001302316">
    <property type="component" value="Unassembled WGS sequence"/>
</dbReference>
<keyword evidence="6 9" id="KW-1133">Transmembrane helix</keyword>